<evidence type="ECO:0000313" key="4">
    <source>
        <dbReference type="Proteomes" id="UP001269402"/>
    </source>
</evidence>
<name>A0AAW8NWI4_9HYPH</name>
<dbReference type="Gene3D" id="3.10.105.10">
    <property type="entry name" value="Dipeptide-binding Protein, Domain 3"/>
    <property type="match status" value="1"/>
</dbReference>
<dbReference type="Pfam" id="PF04069">
    <property type="entry name" value="OpuAC"/>
    <property type="match status" value="1"/>
</dbReference>
<dbReference type="GO" id="GO:0043190">
    <property type="term" value="C:ATP-binding cassette (ABC) transporter complex"/>
    <property type="evidence" value="ECO:0007669"/>
    <property type="project" value="InterPro"/>
</dbReference>
<feature type="chain" id="PRO_5043577990" evidence="1">
    <location>
        <begin position="24"/>
        <end position="333"/>
    </location>
</feature>
<protein>
    <submittedName>
        <fullName evidence="3">Glycine betaine ABC transporter substrate-binding protein</fullName>
    </submittedName>
</protein>
<dbReference type="SUPFAM" id="SSF53850">
    <property type="entry name" value="Periplasmic binding protein-like II"/>
    <property type="match status" value="1"/>
</dbReference>
<dbReference type="Proteomes" id="UP001269402">
    <property type="component" value="Unassembled WGS sequence"/>
</dbReference>
<keyword evidence="1" id="KW-0732">Signal</keyword>
<feature type="domain" description="ABC-type glycine betaine transport system substrate-binding" evidence="2">
    <location>
        <begin position="28"/>
        <end position="312"/>
    </location>
</feature>
<evidence type="ECO:0000259" key="2">
    <source>
        <dbReference type="Pfam" id="PF04069"/>
    </source>
</evidence>
<proteinExistence type="predicted"/>
<dbReference type="RefSeq" id="WP_310807021.1">
    <property type="nucleotide sequence ID" value="NZ_JAVLSH010000002.1"/>
</dbReference>
<dbReference type="GO" id="GO:0022857">
    <property type="term" value="F:transmembrane transporter activity"/>
    <property type="evidence" value="ECO:0007669"/>
    <property type="project" value="InterPro"/>
</dbReference>
<keyword evidence="4" id="KW-1185">Reference proteome</keyword>
<dbReference type="InterPro" id="IPR007210">
    <property type="entry name" value="ABC_Gly_betaine_transp_sub-bd"/>
</dbReference>
<sequence>MNRFLGIAVVSLMGVFASQQAQSAECGDVTIADMSSMSAEFLAAMDKFILNNGFGCNANLVAGDTVPGITSMIEKGQPDIIPEGAVDVVPALYKDGVDNGKIVAVSDPLSDAGNQGLWVPKYMVEKDAALASLAGVLQHPELFASPENPDHGAIYNGAPGWGATIITAQLYKANKMAEHKFDLIDPGSLAGLDSAISRAYERKEGIIAYYWSPTGLLGRHDMVKVDLGVQHDPSEWKRCTTNAECTDPKPNSWTASDNIKTLVAKPFLDQNAEVVEYLKKRQLSATAINKVLAWMNENQAKGEDAALHFLKENQGVWTTWLAPEVAEKVKAAL</sequence>
<organism evidence="3 4">
    <name type="scientific">Rhizobium redzepovicii</name>
    <dbReference type="NCBI Taxonomy" id="2867518"/>
    <lineage>
        <taxon>Bacteria</taxon>
        <taxon>Pseudomonadati</taxon>
        <taxon>Pseudomonadota</taxon>
        <taxon>Alphaproteobacteria</taxon>
        <taxon>Hyphomicrobiales</taxon>
        <taxon>Rhizobiaceae</taxon>
        <taxon>Rhizobium/Agrobacterium group</taxon>
        <taxon>Rhizobium</taxon>
    </lineage>
</organism>
<accession>A0AAW8NWI4</accession>
<comment type="caution">
    <text evidence="3">The sequence shown here is derived from an EMBL/GenBank/DDBJ whole genome shotgun (WGS) entry which is preliminary data.</text>
</comment>
<evidence type="ECO:0000256" key="1">
    <source>
        <dbReference type="SAM" id="SignalP"/>
    </source>
</evidence>
<feature type="signal peptide" evidence="1">
    <location>
        <begin position="1"/>
        <end position="23"/>
    </location>
</feature>
<reference evidence="4" key="1">
    <citation type="submission" date="2023-07" db="EMBL/GenBank/DDBJ databases">
        <title>Genomic characterization of faba bean (Vicia faba) microsymbionts in Mexican soils.</title>
        <authorList>
            <person name="Rivera Orduna F.N."/>
            <person name="Guevara-Luna J."/>
            <person name="Yan J."/>
            <person name="Arroyo-Herrera I."/>
            <person name="Li Y."/>
            <person name="Vasquez-Murrieta M.S."/>
            <person name="Wang E.T."/>
        </authorList>
    </citation>
    <scope>NUCLEOTIDE SEQUENCE [LARGE SCALE GENOMIC DNA]</scope>
    <source>
        <strain evidence="4">CH6</strain>
    </source>
</reference>
<dbReference type="Gene3D" id="3.40.190.100">
    <property type="entry name" value="Glycine betaine-binding periplasmic protein, domain 2"/>
    <property type="match status" value="1"/>
</dbReference>
<dbReference type="AlphaFoldDB" id="A0AAW8NWI4"/>
<evidence type="ECO:0000313" key="3">
    <source>
        <dbReference type="EMBL" id="MDR9759041.1"/>
    </source>
</evidence>
<dbReference type="EMBL" id="JAVLSH010000002">
    <property type="protein sequence ID" value="MDR9759041.1"/>
    <property type="molecule type" value="Genomic_DNA"/>
</dbReference>
<gene>
    <name evidence="3" type="ORF">RJJ37_05250</name>
</gene>